<sequence length="147" mass="16306">MACEMNDCLVGYSPQEQFQFVGFGMGFLQSALQRADISSRDEKCFITVHDASEDDELRIGWLNLMQKIGVDNAPASSANLSNAILAAARHMQKDGPYMMKFWDKFHSKEAESVTKSGTSPENLEALVELMGQLEERGRQLALGARIS</sequence>
<protein>
    <submittedName>
        <fullName evidence="1">Uncharacterized protein</fullName>
    </submittedName>
</protein>
<accession>A0A1L3ZTP8</accession>
<evidence type="ECO:0000313" key="1">
    <source>
        <dbReference type="EMBL" id="API58998.1"/>
    </source>
</evidence>
<dbReference type="Proteomes" id="UP000182063">
    <property type="component" value="Chromosome"/>
</dbReference>
<name>A0A1L3ZTP8_9SPHN</name>
<proteinExistence type="predicted"/>
<dbReference type="STRING" id="1921510.BSL82_06475"/>
<dbReference type="KEGG" id="sphj:BSL82_06475"/>
<evidence type="ECO:0000313" key="2">
    <source>
        <dbReference type="Proteomes" id="UP000182063"/>
    </source>
</evidence>
<dbReference type="EMBL" id="CP018221">
    <property type="protein sequence ID" value="API58998.1"/>
    <property type="molecule type" value="Genomic_DNA"/>
</dbReference>
<dbReference type="AlphaFoldDB" id="A0A1L3ZTP8"/>
<keyword evidence="2" id="KW-1185">Reference proteome</keyword>
<organism evidence="1 2">
    <name type="scientific">Tardibacter chloracetimidivorans</name>
    <dbReference type="NCBI Taxonomy" id="1921510"/>
    <lineage>
        <taxon>Bacteria</taxon>
        <taxon>Pseudomonadati</taxon>
        <taxon>Pseudomonadota</taxon>
        <taxon>Alphaproteobacteria</taxon>
        <taxon>Sphingomonadales</taxon>
        <taxon>Sphingomonadaceae</taxon>
        <taxon>Tardibacter</taxon>
    </lineage>
</organism>
<reference evidence="2" key="1">
    <citation type="submission" date="2016-11" db="EMBL/GenBank/DDBJ databases">
        <title>Complete Genome Sequence of alachlor-degrading Sphingomonas sp. strain JJ-A5.</title>
        <authorList>
            <person name="Lee H."/>
            <person name="Ka J.-O."/>
        </authorList>
    </citation>
    <scope>NUCLEOTIDE SEQUENCE [LARGE SCALE GENOMIC DNA]</scope>
    <source>
        <strain evidence="2">JJ-A5</strain>
    </source>
</reference>
<gene>
    <name evidence="1" type="ORF">BSL82_06475</name>
</gene>